<evidence type="ECO:0000313" key="1">
    <source>
        <dbReference type="EMBL" id="JAD73555.1"/>
    </source>
</evidence>
<protein>
    <submittedName>
        <fullName evidence="1">Uncharacterized protein</fullName>
    </submittedName>
</protein>
<accession>A0A0A9CJJ0</accession>
<reference evidence="1" key="2">
    <citation type="journal article" date="2015" name="Data Brief">
        <title>Shoot transcriptome of the giant reed, Arundo donax.</title>
        <authorList>
            <person name="Barrero R.A."/>
            <person name="Guerrero F.D."/>
            <person name="Moolhuijzen P."/>
            <person name="Goolsby J.A."/>
            <person name="Tidwell J."/>
            <person name="Bellgard S.E."/>
            <person name="Bellgard M.I."/>
        </authorList>
    </citation>
    <scope>NUCLEOTIDE SEQUENCE</scope>
    <source>
        <tissue evidence="1">Shoot tissue taken approximately 20 cm above the soil surface</tissue>
    </source>
</reference>
<dbReference type="AlphaFoldDB" id="A0A0A9CJJ0"/>
<dbReference type="EMBL" id="GBRH01224340">
    <property type="protein sequence ID" value="JAD73555.1"/>
    <property type="molecule type" value="Transcribed_RNA"/>
</dbReference>
<proteinExistence type="predicted"/>
<name>A0A0A9CJJ0_ARUDO</name>
<reference evidence="1" key="1">
    <citation type="submission" date="2014-09" db="EMBL/GenBank/DDBJ databases">
        <authorList>
            <person name="Magalhaes I.L.F."/>
            <person name="Oliveira U."/>
            <person name="Santos F.R."/>
            <person name="Vidigal T.H.D.A."/>
            <person name="Brescovit A.D."/>
            <person name="Santos A.J."/>
        </authorList>
    </citation>
    <scope>NUCLEOTIDE SEQUENCE</scope>
    <source>
        <tissue evidence="1">Shoot tissue taken approximately 20 cm above the soil surface</tissue>
    </source>
</reference>
<sequence>MSAQADVFSYVTFEQNYHMLTIPSVFI</sequence>
<organism evidence="1">
    <name type="scientific">Arundo donax</name>
    <name type="common">Giant reed</name>
    <name type="synonym">Donax arundinaceus</name>
    <dbReference type="NCBI Taxonomy" id="35708"/>
    <lineage>
        <taxon>Eukaryota</taxon>
        <taxon>Viridiplantae</taxon>
        <taxon>Streptophyta</taxon>
        <taxon>Embryophyta</taxon>
        <taxon>Tracheophyta</taxon>
        <taxon>Spermatophyta</taxon>
        <taxon>Magnoliopsida</taxon>
        <taxon>Liliopsida</taxon>
        <taxon>Poales</taxon>
        <taxon>Poaceae</taxon>
        <taxon>PACMAD clade</taxon>
        <taxon>Arundinoideae</taxon>
        <taxon>Arundineae</taxon>
        <taxon>Arundo</taxon>
    </lineage>
</organism>